<proteinExistence type="predicted"/>
<name>A0A896TA61_LACLC</name>
<organism evidence="1 2">
    <name type="scientific">Lactococcus lactis subsp. cremoris</name>
    <name type="common">Streptococcus cremoris</name>
    <dbReference type="NCBI Taxonomy" id="1359"/>
    <lineage>
        <taxon>Bacteria</taxon>
        <taxon>Bacillati</taxon>
        <taxon>Bacillota</taxon>
        <taxon>Bacilli</taxon>
        <taxon>Lactobacillales</taxon>
        <taxon>Streptococcaceae</taxon>
        <taxon>Lactococcus</taxon>
    </lineage>
</organism>
<accession>A0A896TA61</accession>
<protein>
    <submittedName>
        <fullName evidence="1">Uncharacterized protein</fullName>
    </submittedName>
</protein>
<reference evidence="1" key="1">
    <citation type="journal article" date="2020" name="Mol. Microbiol.">
        <title>The CWPS Rubik's cube: Linking diversity of cell wall polysaccharide structures with the encoded biosynthetic machinery of selected Lactococcus lactis strains.</title>
        <authorList>
            <person name="Mahony J."/>
            <person name="Frantzen C."/>
            <person name="Vinogradov E."/>
            <person name="Sadovskaya I."/>
            <person name="Theodorou I."/>
            <person name="Kelleher P."/>
            <person name="Chapot-Chartier M.P."/>
            <person name="Cambillau C."/>
            <person name="Holo H."/>
            <person name="van Sinderen D."/>
        </authorList>
    </citation>
    <scope>NUCLEOTIDE SEQUENCE</scope>
    <source>
        <strain evidence="1">1196</strain>
    </source>
</reference>
<dbReference type="EMBL" id="CP032148">
    <property type="protein sequence ID" value="QSD62956.1"/>
    <property type="molecule type" value="Genomic_DNA"/>
</dbReference>
<evidence type="ECO:0000313" key="1">
    <source>
        <dbReference type="EMBL" id="QSD62956.1"/>
    </source>
</evidence>
<sequence length="257" mass="29755">MTKNKISKYIYFDKETIQNILEDTNKGQKSKTVHRSNTQRLQASVEAEAKTEVKLNIPFHLRLAFLFSSKLNTEFLFERNSKTTITSTELSEFREVEKKFKKFESIVISDIKNSSTLFMVAGTYYKLLSGSNEALKDFDFSQIQTVIREYNGYDIYKIDEENYVRFNSDAFLSNYRRNELLSTTLDLFALKVGEFPKDDFDFQKQLEKLGDLFDGQSNKTLAELYSPEVIKKLPEKSNKSSNINLWDAVVAVVGEKP</sequence>
<gene>
    <name evidence="1" type="ORF">LL1196_1327</name>
</gene>
<evidence type="ECO:0000313" key="2">
    <source>
        <dbReference type="Proteomes" id="UP000663552"/>
    </source>
</evidence>
<dbReference type="RefSeq" id="WP_021215635.1">
    <property type="nucleotide sequence ID" value="NZ_CP032148.2"/>
</dbReference>
<dbReference type="AlphaFoldDB" id="A0A896TA61"/>
<dbReference type="Proteomes" id="UP000663552">
    <property type="component" value="Chromosome"/>
</dbReference>